<protein>
    <submittedName>
        <fullName evidence="1">Uncharacterized protein</fullName>
    </submittedName>
</protein>
<keyword evidence="1" id="KW-0614">Plasmid</keyword>
<geneLocation type="plasmid" evidence="1 2">
    <name>unnamed</name>
</geneLocation>
<accession>A0ABY5U6P2</accession>
<keyword evidence="2" id="KW-1185">Reference proteome</keyword>
<proteinExistence type="predicted"/>
<reference evidence="1" key="1">
    <citation type="submission" date="2022-08" db="EMBL/GenBank/DDBJ databases">
        <title>The complete genome sequence of the thermophilic bacterium Laceyella sacchari FBKL4.010 reveals the basis for tetramethylpyrazine biosynthesis in Moutai-flavor Daqu.</title>
        <authorList>
            <person name="Li D."/>
            <person name="Huang W."/>
            <person name="Wang C."/>
            <person name="Qiu S."/>
        </authorList>
    </citation>
    <scope>NUCLEOTIDE SEQUENCE</scope>
    <source>
        <strain evidence="1">FBKL4.014</strain>
        <plasmid evidence="1">unnamed</plasmid>
    </source>
</reference>
<dbReference type="Proteomes" id="UP001058650">
    <property type="component" value="Plasmid unnamed"/>
</dbReference>
<name>A0ABY5U6P2_LACSH</name>
<organism evidence="1 2">
    <name type="scientific">Laceyella sacchari</name>
    <name type="common">Thermoactinomyces thalpophilus</name>
    <dbReference type="NCBI Taxonomy" id="37482"/>
    <lineage>
        <taxon>Bacteria</taxon>
        <taxon>Bacillati</taxon>
        <taxon>Bacillota</taxon>
        <taxon>Bacilli</taxon>
        <taxon>Bacillales</taxon>
        <taxon>Thermoactinomycetaceae</taxon>
        <taxon>Laceyella</taxon>
    </lineage>
</organism>
<evidence type="ECO:0000313" key="2">
    <source>
        <dbReference type="Proteomes" id="UP001058650"/>
    </source>
</evidence>
<dbReference type="EMBL" id="CP103867">
    <property type="protein sequence ID" value="UWE05306.1"/>
    <property type="molecule type" value="Genomic_DNA"/>
</dbReference>
<gene>
    <name evidence="1" type="ORF">NYR52_16440</name>
</gene>
<dbReference type="RefSeq" id="WP_259436800.1">
    <property type="nucleotide sequence ID" value="NZ_CP103867.1"/>
</dbReference>
<evidence type="ECO:0000313" key="1">
    <source>
        <dbReference type="EMBL" id="UWE05306.1"/>
    </source>
</evidence>
<sequence>MIDPRFGEQLELFPETKPEVEEKEAPSLSEDEVEMIENLRWVIDHIKSAHIEGGEFDEFGYCDAERLAVHKSWLLQRLRLDLGIPEYIARERVIPLYNVPRADEEYLLEHLLESFNPTLFAKYMKAKAEMMGGDAS</sequence>